<dbReference type="InterPro" id="IPR019587">
    <property type="entry name" value="Polyketide_cyclase/dehydratase"/>
</dbReference>
<dbReference type="Gene3D" id="3.30.530.20">
    <property type="match status" value="1"/>
</dbReference>
<feature type="compositionally biased region" description="Basic and acidic residues" evidence="1">
    <location>
        <begin position="178"/>
        <end position="188"/>
    </location>
</feature>
<evidence type="ECO:0000313" key="2">
    <source>
        <dbReference type="EMBL" id="ARU53618.1"/>
    </source>
</evidence>
<dbReference type="AlphaFoldDB" id="A0A1Y0HZI4"/>
<feature type="compositionally biased region" description="Basic residues" evidence="1">
    <location>
        <begin position="158"/>
        <end position="169"/>
    </location>
</feature>
<name>A0A1Y0HZI4_CELCE</name>
<dbReference type="CDD" id="cd07812">
    <property type="entry name" value="SRPBCC"/>
    <property type="match status" value="1"/>
</dbReference>
<evidence type="ECO:0000313" key="3">
    <source>
        <dbReference type="Proteomes" id="UP000196228"/>
    </source>
</evidence>
<feature type="compositionally biased region" description="Basic and acidic residues" evidence="1">
    <location>
        <begin position="49"/>
        <end position="60"/>
    </location>
</feature>
<dbReference type="Pfam" id="PF10604">
    <property type="entry name" value="Polyketide_cyc2"/>
    <property type="match status" value="1"/>
</dbReference>
<feature type="compositionally biased region" description="Basic residues" evidence="1">
    <location>
        <begin position="125"/>
        <end position="145"/>
    </location>
</feature>
<feature type="region of interest" description="Disordered" evidence="1">
    <location>
        <begin position="462"/>
        <end position="482"/>
    </location>
</feature>
<feature type="compositionally biased region" description="Basic residues" evidence="1">
    <location>
        <begin position="214"/>
        <end position="234"/>
    </location>
</feature>
<evidence type="ECO:0000256" key="1">
    <source>
        <dbReference type="SAM" id="MobiDB-lite"/>
    </source>
</evidence>
<evidence type="ECO:0008006" key="4">
    <source>
        <dbReference type="Google" id="ProtNLM"/>
    </source>
</evidence>
<reference evidence="2 3" key="1">
    <citation type="submission" date="2017-05" db="EMBL/GenBank/DDBJ databases">
        <authorList>
            <person name="Song R."/>
            <person name="Chenine A.L."/>
            <person name="Ruprecht R.M."/>
        </authorList>
    </citation>
    <scope>NUCLEOTIDE SEQUENCE [LARGE SCALE GENOMIC DNA]</scope>
    <source>
        <strain evidence="2 3">PSBB019</strain>
    </source>
</reference>
<dbReference type="KEGG" id="cceu:CBR64_03580"/>
<sequence length="482" mass="52460">MGPPAGPDVGRRRAARPPRRGGAAGRAGRRDRLGRLPAHAAARRGARQGGDDPLPRDPRARGRGAPPEPGGEPRAGRADPRARVPARHPGRGRRRGRGRSHPVGGHRRGDRADVERHRDLLRVVGRVRARGGGRARDRRGRRRPPPRPPPRDRARREGRPRRRARHPGLRTRVGQGPAHEHARRDARQGEQGARQPLPAHSARQAVRPRDRPPRPVRHRGGRGRRRGASARARRDRPVPARVRAAAVGVRASAGGRRVTGRGRAAAARPRARRRGEPSAPPSPPAQARAAGPLPRARRGVTRPGRAVRRVAVARELDVDASVAFAWVADPRTHPRWIPLTVLATPAARGPEVGDRFTMVSGPRVGRTGRGFTDRMVVESLDRPSVAAGPTGSTRVHKLGPVLLGDAGFDVVPLGRGRCRVVWWEEAYLAGPVPRAVTAPLVGLALRVMMHVSLRRLEDRLSARRSGASRRRAGRSRSSTGRR</sequence>
<feature type="compositionally biased region" description="Basic residues" evidence="1">
    <location>
        <begin position="466"/>
        <end position="482"/>
    </location>
</feature>
<dbReference type="InterPro" id="IPR023393">
    <property type="entry name" value="START-like_dom_sf"/>
</dbReference>
<dbReference type="Proteomes" id="UP000196228">
    <property type="component" value="Chromosome"/>
</dbReference>
<organism evidence="2 3">
    <name type="scientific">Cellulosimicrobium cellulans</name>
    <name type="common">Arthrobacter luteus</name>
    <dbReference type="NCBI Taxonomy" id="1710"/>
    <lineage>
        <taxon>Bacteria</taxon>
        <taxon>Bacillati</taxon>
        <taxon>Actinomycetota</taxon>
        <taxon>Actinomycetes</taxon>
        <taxon>Micrococcales</taxon>
        <taxon>Promicromonosporaceae</taxon>
        <taxon>Cellulosimicrobium</taxon>
    </lineage>
</organism>
<feature type="compositionally biased region" description="Basic residues" evidence="1">
    <location>
        <begin position="84"/>
        <end position="109"/>
    </location>
</feature>
<feature type="compositionally biased region" description="Low complexity" evidence="1">
    <location>
        <begin position="239"/>
        <end position="268"/>
    </location>
</feature>
<proteinExistence type="predicted"/>
<feature type="compositionally biased region" description="Basic and acidic residues" evidence="1">
    <location>
        <begin position="110"/>
        <end position="121"/>
    </location>
</feature>
<dbReference type="SUPFAM" id="SSF55961">
    <property type="entry name" value="Bet v1-like"/>
    <property type="match status" value="1"/>
</dbReference>
<accession>A0A1Y0HZI4</accession>
<feature type="compositionally biased region" description="Low complexity" evidence="1">
    <location>
        <begin position="285"/>
        <end position="294"/>
    </location>
</feature>
<dbReference type="EMBL" id="CP021383">
    <property type="protein sequence ID" value="ARU53618.1"/>
    <property type="molecule type" value="Genomic_DNA"/>
</dbReference>
<feature type="region of interest" description="Disordered" evidence="1">
    <location>
        <begin position="1"/>
        <end position="303"/>
    </location>
</feature>
<gene>
    <name evidence="2" type="ORF">CBR64_03580</name>
</gene>
<protein>
    <recommendedName>
        <fullName evidence="4">SRPBCC family protein</fullName>
    </recommendedName>
</protein>